<name>A0A6C0C7E0_9ZZZZ</name>
<feature type="region of interest" description="Disordered" evidence="1">
    <location>
        <begin position="308"/>
        <end position="350"/>
    </location>
</feature>
<organism evidence="2">
    <name type="scientific">viral metagenome</name>
    <dbReference type="NCBI Taxonomy" id="1070528"/>
    <lineage>
        <taxon>unclassified sequences</taxon>
        <taxon>metagenomes</taxon>
        <taxon>organismal metagenomes</taxon>
    </lineage>
</organism>
<proteinExistence type="predicted"/>
<evidence type="ECO:0000256" key="1">
    <source>
        <dbReference type="SAM" id="MobiDB-lite"/>
    </source>
</evidence>
<accession>A0A6C0C7E0</accession>
<dbReference type="AlphaFoldDB" id="A0A6C0C7E0"/>
<reference evidence="2" key="1">
    <citation type="journal article" date="2020" name="Nature">
        <title>Giant virus diversity and host interactions through global metagenomics.</title>
        <authorList>
            <person name="Schulz F."/>
            <person name="Roux S."/>
            <person name="Paez-Espino D."/>
            <person name="Jungbluth S."/>
            <person name="Walsh D.A."/>
            <person name="Denef V.J."/>
            <person name="McMahon K.D."/>
            <person name="Konstantinidis K.T."/>
            <person name="Eloe-Fadrosh E.A."/>
            <person name="Kyrpides N.C."/>
            <person name="Woyke T."/>
        </authorList>
    </citation>
    <scope>NUCLEOTIDE SEQUENCE</scope>
    <source>
        <strain evidence="2">GVMAG-M-3300020192-26</strain>
    </source>
</reference>
<protein>
    <submittedName>
        <fullName evidence="2">Uncharacterized protein</fullName>
    </submittedName>
</protein>
<sequence length="399" mass="47167">MNKLTSKMDKVKLTYGYVKFTAEDENDEYEFVCIELMNEWFDEFRTINNMLADMEVERYNGLVVVNYLPKSMHYVFNVLNHHLTLAHGIKIKLVDDQIMFLHLICKLADKEMINRIFEDTELELDLETWKKLVDEQIDAKNCFEEKMKLGIYRKIYQSQKPKMNIKFLEFYGLPWFNHNNKHKIYVHYKFAKYDTMCNMYPTQHRVFDETNEIFYKIMILGGKGVLFCPEGFRDYEHKVSSWQSDYDYITRESDSVNESDDEDREALSVDLDDIVLGLESNSANESEDDGQEASLDELDDFMRELGETPQNSAVKSDRSNVSFSSSSFDDDLLSEPPSSDFETDEDEDTPQLKRECIDGIKYYNYIVDTVDVHIDKKVVSMKLIWTSRKPLWLIEARYR</sequence>
<evidence type="ECO:0000313" key="2">
    <source>
        <dbReference type="EMBL" id="QHT00277.1"/>
    </source>
</evidence>
<dbReference type="EMBL" id="MN739354">
    <property type="protein sequence ID" value="QHT00277.1"/>
    <property type="molecule type" value="Genomic_DNA"/>
</dbReference>